<dbReference type="InterPro" id="IPR051726">
    <property type="entry name" value="Chitin_Synth_Reg"/>
</dbReference>
<feature type="compositionally biased region" description="Polar residues" evidence="2">
    <location>
        <begin position="507"/>
        <end position="530"/>
    </location>
</feature>
<feature type="compositionally biased region" description="Low complexity" evidence="2">
    <location>
        <begin position="32"/>
        <end position="48"/>
    </location>
</feature>
<feature type="region of interest" description="Disordered" evidence="2">
    <location>
        <begin position="648"/>
        <end position="668"/>
    </location>
</feature>
<feature type="region of interest" description="Disordered" evidence="2">
    <location>
        <begin position="1"/>
        <end position="571"/>
    </location>
</feature>
<feature type="compositionally biased region" description="Polar residues" evidence="2">
    <location>
        <begin position="311"/>
        <end position="324"/>
    </location>
</feature>
<dbReference type="OMA" id="CEMGNEE"/>
<dbReference type="Pfam" id="PF08238">
    <property type="entry name" value="Sel1"/>
    <property type="match status" value="7"/>
</dbReference>
<dbReference type="EMBL" id="KE720769">
    <property type="protein sequence ID" value="ERF76295.1"/>
    <property type="molecule type" value="Genomic_DNA"/>
</dbReference>
<evidence type="ECO:0000256" key="2">
    <source>
        <dbReference type="SAM" id="MobiDB-lite"/>
    </source>
</evidence>
<evidence type="ECO:0000313" key="4">
    <source>
        <dbReference type="Proteomes" id="UP000019373"/>
    </source>
</evidence>
<sequence length="1131" mass="126413">MTHNEYNQRMPPQPSRGQYQGQPQLNDWSNDSGQYYEAGYQQEGQSYGDWDYSQPAGDQYEQYARRNQHGEDAYLQPQQGYSQTYGQPYDQPQSHQQYQYDPRYRSQGQPLNGQTERRQDTRERQGKEKQRPPQMDLKAKSKSRERILPATVSPVVVAWDNPFPVFNPKKKDDKKKHSSLDKDMSKMKMTDQLDTRPQTSQSHRKGDNPRPHTSQGHRRPEPQLNSPGFSSPHAMSPIDRSAELRNIATSNQRNFSEGQRPVRPPLNPLGSDRSIASFQGEPAPRLQQSQRSMTLPDNAAGGMTGRKLQRNPLSQNSRKLSGNKSGPPEPYNYVPAPISPVPGPAITQQPRENSMSSARNALTSPEMPNFDAISPSANERTEDPLHVQTENTKPAYQKATYQAPVSGAGLPRSQSQPDFQLDQGDRPSFAGFTFDLPTDSRNTQYTNQQQFQASYKQASSQSYKAPSPMAGPYSAPQSRLIDDQHPNKQGYEQTQSVSNAERYGGAITQQAQYRSTSDTQQYPSRSQSRSANRDPAYDYGMEEYKGGSSPQRGYPGEVPGRFNQRPSQDTQQFYREQRQYPAQIDTRQDPFNALQQQRSQSPNSAHPPPSRQYDTRKNSASTNPDALPAHPVPVRPGLLQEASVASPATIQGHPNPYLPPPKNSDTMATTLQEEKPPAVTAYDLNLLLQTIKNNPNDHKAALTLAKKLVEAASTISNEGGKADAKTAQKNKERYIFDAHKYLKKLVHQGYPDAMFYLAECYGQGSLGLQVDPKEAFRLYTSAAKAGHAQAAYRVAVCCEMGNEEGGGTRRDPIKAMHWYKRAASMGDTPATYKFGIILLKGLLGQPRNPREAVSWLERAAKQADKENPHALHELGLLYENASPSDSIVKDENYARQLFTQAAELGYKFSQFRLGSAYEYGMLGCQIDPRQSIGWYTRAAAQGEHQSELALSGWYLTGSEGILQQSDTEAYLWARKAANSRLAKAEYAMGYFTEVGIGCTANLDEAKKWYWRAASQNFPKARQRLEDLKRGGAKMKRSEKGQRQRKSAGGALSLNTQKVNRKMPSSKGTPTDPELREEVKEEVKAEEKGGGAGSWSAWKAGEMARRYEARGGDYEDTGDNKNKAQKGAPEKK</sequence>
<dbReference type="Gene3D" id="1.25.40.10">
    <property type="entry name" value="Tetratricopeptide repeat domain"/>
    <property type="match status" value="2"/>
</dbReference>
<dbReference type="AlphaFoldDB" id="U1HZF7"/>
<dbReference type="PANTHER" id="PTHR46430">
    <property type="entry name" value="PROTEIN SKT5-RELATED"/>
    <property type="match status" value="1"/>
</dbReference>
<dbReference type="Proteomes" id="UP000019373">
    <property type="component" value="Unassembled WGS sequence"/>
</dbReference>
<feature type="compositionally biased region" description="Low complexity" evidence="2">
    <location>
        <begin position="448"/>
        <end position="465"/>
    </location>
</feature>
<feature type="compositionally biased region" description="Basic and acidic residues" evidence="2">
    <location>
        <begin position="1028"/>
        <end position="1041"/>
    </location>
</feature>
<dbReference type="PANTHER" id="PTHR46430:SF3">
    <property type="entry name" value="ACTIVATOR OF C KINASE PROTEIN 1"/>
    <property type="match status" value="1"/>
</dbReference>
<dbReference type="InterPro" id="IPR006597">
    <property type="entry name" value="Sel1-like"/>
</dbReference>
<feature type="compositionally biased region" description="Basic and acidic residues" evidence="2">
    <location>
        <begin position="115"/>
        <end position="147"/>
    </location>
</feature>
<feature type="compositionally biased region" description="Polar residues" evidence="2">
    <location>
        <begin position="15"/>
        <end position="31"/>
    </location>
</feature>
<keyword evidence="4" id="KW-1185">Reference proteome</keyword>
<accession>U1HZF7</accession>
<feature type="region of interest" description="Disordered" evidence="2">
    <location>
        <begin position="1028"/>
        <end position="1131"/>
    </location>
</feature>
<feature type="compositionally biased region" description="Polar residues" evidence="2">
    <location>
        <begin position="286"/>
        <end position="295"/>
    </location>
</feature>
<dbReference type="SUPFAM" id="SSF81901">
    <property type="entry name" value="HCP-like"/>
    <property type="match status" value="2"/>
</dbReference>
<organism evidence="3 4">
    <name type="scientific">Endocarpon pusillum (strain Z07020 / HMAS-L-300199)</name>
    <name type="common">Lichen-forming fungus</name>
    <dbReference type="NCBI Taxonomy" id="1263415"/>
    <lineage>
        <taxon>Eukaryota</taxon>
        <taxon>Fungi</taxon>
        <taxon>Dikarya</taxon>
        <taxon>Ascomycota</taxon>
        <taxon>Pezizomycotina</taxon>
        <taxon>Eurotiomycetes</taxon>
        <taxon>Chaetothyriomycetidae</taxon>
        <taxon>Verrucariales</taxon>
        <taxon>Verrucariaceae</taxon>
        <taxon>Endocarpon</taxon>
    </lineage>
</organism>
<feature type="compositionally biased region" description="Basic and acidic residues" evidence="2">
    <location>
        <begin position="178"/>
        <end position="194"/>
    </location>
</feature>
<protein>
    <submittedName>
        <fullName evidence="3">Uncharacterized protein</fullName>
    </submittedName>
</protein>
<dbReference type="InterPro" id="IPR011990">
    <property type="entry name" value="TPR-like_helical_dom_sf"/>
</dbReference>
<dbReference type="OrthoDB" id="272077at2759"/>
<feature type="compositionally biased region" description="Polar residues" evidence="2">
    <location>
        <begin position="346"/>
        <end position="363"/>
    </location>
</feature>
<feature type="compositionally biased region" description="Polar residues" evidence="2">
    <location>
        <begin position="593"/>
        <end position="604"/>
    </location>
</feature>
<evidence type="ECO:0000313" key="3">
    <source>
        <dbReference type="EMBL" id="ERF76295.1"/>
    </source>
</evidence>
<proteinExistence type="predicted"/>
<reference evidence="4" key="1">
    <citation type="journal article" date="2014" name="BMC Genomics">
        <title>Genome characteristics reveal the impact of lichenization on lichen-forming fungus Endocarpon pusillum Hedwig (Verrucariales, Ascomycota).</title>
        <authorList>
            <person name="Wang Y.-Y."/>
            <person name="Liu B."/>
            <person name="Zhang X.-Y."/>
            <person name="Zhou Q.-M."/>
            <person name="Zhang T."/>
            <person name="Li H."/>
            <person name="Yu Y.-F."/>
            <person name="Zhang X.-L."/>
            <person name="Hao X.-Y."/>
            <person name="Wang M."/>
            <person name="Wang L."/>
            <person name="Wei J.-C."/>
        </authorList>
    </citation>
    <scope>NUCLEOTIDE SEQUENCE [LARGE SCALE GENOMIC DNA]</scope>
    <source>
        <strain evidence="4">Z07020 / HMAS-L-300199</strain>
    </source>
</reference>
<feature type="compositionally biased region" description="Polar residues" evidence="2">
    <location>
        <begin position="76"/>
        <end position="99"/>
    </location>
</feature>
<dbReference type="eggNOG" id="KOG1550">
    <property type="taxonomic scope" value="Eukaryota"/>
</dbReference>
<feature type="compositionally biased region" description="Basic and acidic residues" evidence="2">
    <location>
        <begin position="1101"/>
        <end position="1131"/>
    </location>
</feature>
<dbReference type="GeneID" id="19239185"/>
<keyword evidence="1" id="KW-0677">Repeat</keyword>
<feature type="compositionally biased region" description="Basic and acidic residues" evidence="2">
    <location>
        <begin position="1072"/>
        <end position="1088"/>
    </location>
</feature>
<feature type="region of interest" description="Disordered" evidence="2">
    <location>
        <begin position="593"/>
        <end position="634"/>
    </location>
</feature>
<dbReference type="SMART" id="SM00671">
    <property type="entry name" value="SEL1"/>
    <property type="match status" value="7"/>
</dbReference>
<feature type="compositionally biased region" description="Polar residues" evidence="2">
    <location>
        <begin position="490"/>
        <end position="499"/>
    </location>
</feature>
<gene>
    <name evidence="3" type="ORF">EPUS_04152</name>
</gene>
<feature type="compositionally biased region" description="Polar residues" evidence="2">
    <location>
        <begin position="247"/>
        <end position="257"/>
    </location>
</feature>
<evidence type="ECO:0000256" key="1">
    <source>
        <dbReference type="ARBA" id="ARBA00022737"/>
    </source>
</evidence>
<dbReference type="HOGENOM" id="CLU_000288_126_0_1"/>
<name>U1HZF7_ENDPU</name>
<dbReference type="RefSeq" id="XP_007786336.1">
    <property type="nucleotide sequence ID" value="XM_007788146.1"/>
</dbReference>